<keyword evidence="3" id="KW-1185">Reference proteome</keyword>
<keyword evidence="1" id="KW-0812">Transmembrane</keyword>
<feature type="transmembrane region" description="Helical" evidence="1">
    <location>
        <begin position="228"/>
        <end position="249"/>
    </location>
</feature>
<dbReference type="EMBL" id="JAGINW010000001">
    <property type="protein sequence ID" value="MBP2321914.1"/>
    <property type="molecule type" value="Genomic_DNA"/>
</dbReference>
<organism evidence="2 3">
    <name type="scientific">Kibdelosporangium banguiense</name>
    <dbReference type="NCBI Taxonomy" id="1365924"/>
    <lineage>
        <taxon>Bacteria</taxon>
        <taxon>Bacillati</taxon>
        <taxon>Actinomycetota</taxon>
        <taxon>Actinomycetes</taxon>
        <taxon>Pseudonocardiales</taxon>
        <taxon>Pseudonocardiaceae</taxon>
        <taxon>Kibdelosporangium</taxon>
    </lineage>
</organism>
<reference evidence="2 3" key="1">
    <citation type="submission" date="2021-03" db="EMBL/GenBank/DDBJ databases">
        <title>Sequencing the genomes of 1000 actinobacteria strains.</title>
        <authorList>
            <person name="Klenk H.-P."/>
        </authorList>
    </citation>
    <scope>NUCLEOTIDE SEQUENCE [LARGE SCALE GENOMIC DNA]</scope>
    <source>
        <strain evidence="2 3">DSM 46670</strain>
    </source>
</reference>
<evidence type="ECO:0000313" key="2">
    <source>
        <dbReference type="EMBL" id="MBP2321914.1"/>
    </source>
</evidence>
<dbReference type="Proteomes" id="UP001519332">
    <property type="component" value="Unassembled WGS sequence"/>
</dbReference>
<proteinExistence type="predicted"/>
<gene>
    <name evidence="2" type="ORF">JOF56_002299</name>
</gene>
<comment type="caution">
    <text evidence="2">The sequence shown here is derived from an EMBL/GenBank/DDBJ whole genome shotgun (WGS) entry which is preliminary data.</text>
</comment>
<accession>A0ABS4TBX4</accession>
<dbReference type="RefSeq" id="WP_209637067.1">
    <property type="nucleotide sequence ID" value="NZ_JAGINW010000001.1"/>
</dbReference>
<feature type="transmembrane region" description="Helical" evidence="1">
    <location>
        <begin position="53"/>
        <end position="71"/>
    </location>
</feature>
<evidence type="ECO:0000313" key="3">
    <source>
        <dbReference type="Proteomes" id="UP001519332"/>
    </source>
</evidence>
<dbReference type="Pfam" id="PF12730">
    <property type="entry name" value="ABC2_membrane_4"/>
    <property type="match status" value="1"/>
</dbReference>
<protein>
    <submittedName>
        <fullName evidence="2">ABC-2 type transport system permease protein</fullName>
    </submittedName>
</protein>
<feature type="transmembrane region" description="Helical" evidence="1">
    <location>
        <begin position="166"/>
        <end position="184"/>
    </location>
</feature>
<feature type="transmembrane region" description="Helical" evidence="1">
    <location>
        <begin position="137"/>
        <end position="159"/>
    </location>
</feature>
<evidence type="ECO:0000256" key="1">
    <source>
        <dbReference type="SAM" id="Phobius"/>
    </source>
</evidence>
<feature type="transmembrane region" description="Helical" evidence="1">
    <location>
        <begin position="92"/>
        <end position="117"/>
    </location>
</feature>
<name>A0ABS4TBX4_9PSEU</name>
<keyword evidence="1" id="KW-1133">Transmembrane helix</keyword>
<keyword evidence="1" id="KW-0472">Membrane</keyword>
<sequence>MTLLAVERIKLFSTRSPWWSLLLALVVTVGFAALTTGSEDDPAWITVPSTQFGYSFGLAVILVMAALTITTEYRFNTIKTTFQAVPSRTSALLAKTIVVALATGVLGLIAAFGSLGIAKVLQPKADLALNSQADWRAVAGVSLVFAIAAVVAIAVGILIRHTAGAVALLLTYALMVEQLVQLIPNVGDDIHKWLPFNVAYKFISGDPDMSGRPVQAGPPPSDATLSPWWALAYFAAFAVVMLTIAIITAKKRDA</sequence>